<dbReference type="Proteomes" id="UP000546007">
    <property type="component" value="Unassembled WGS sequence"/>
</dbReference>
<feature type="transmembrane region" description="Helical" evidence="1">
    <location>
        <begin position="54"/>
        <end position="79"/>
    </location>
</feature>
<dbReference type="AlphaFoldDB" id="A0A7W6MZP2"/>
<sequence length="769" mass="87224">MRRILKIAKAELFTLFYSPVAWLILVAFTVQVGLKFTGLMADFVYREDMGFGNGFLTANLLGGMFGLYNTVQQYLYLYMPLLTMGLMSREFSSGSIKLLYSSPVTSSQIVMGKFLAMMAYGLVLLGTLILYIGYAACVVDNFAFAEALSGLLGLYLLLCAYAAIGLFVSCLTSYQVVAAIGTLIILAVLNYMNQVWQDIAFVRDITYWLCLSGRTNEMISGLLCSEDILYFVIVISMFLLLSILKLQSTRQRVSFSMVWGKYLGVVVIAMLLGFVTSRPVMMCYYDATETKRNTLTPNSQEVMSKLEGGMTITTYVNFLDRDYYIGMPNMVNSDLERFKQYLRFKPEIKMKYVYYYDSVSNNPWLDVRFPNTTAKEKAEQLADMRDLNFKMFMAPEELKKKVDLSDEGNRFVRIVERENGQKAFLRLFDDMMKFPSEAEMAVTFKRFTMKLPKVGFLTGHGERSIDSDRAKDYLFFSQLKNFRYSLINQGFDVENVSLAGSSDIPDDIEIVVIADLTKPLEPGEQEKLDRYIARGGNLVIAGEVGRQDVMNPLVEQFGVRFLPGVLVQVKQDIQPDLMIVNATPEAGEMSYFFQEMLIGRNAKIVMNGAAGLAYTEDRGFKVTEILRTDTTGCWNEMETRDFVNDSVILNTAAGEVEAMYPVALALSRKVGDREQRIMILGDADCISNEEFSIRRNLRVMTANYTLVTGTFYWLSDEEAPIDVRRPMGTDNKIHLSRKAMPYLKTACMGIVPAILLIWGVVLWMRRKRK</sequence>
<gene>
    <name evidence="3" type="ORF">GGR14_003187</name>
</gene>
<feature type="transmembrane region" description="Helical" evidence="1">
    <location>
        <begin position="258"/>
        <end position="275"/>
    </location>
</feature>
<evidence type="ECO:0000313" key="4">
    <source>
        <dbReference type="Proteomes" id="UP000546007"/>
    </source>
</evidence>
<evidence type="ECO:0000256" key="1">
    <source>
        <dbReference type="SAM" id="Phobius"/>
    </source>
</evidence>
<evidence type="ECO:0000259" key="2">
    <source>
        <dbReference type="Pfam" id="PF09822"/>
    </source>
</evidence>
<keyword evidence="1" id="KW-1133">Transmembrane helix</keyword>
<dbReference type="OrthoDB" id="1020756at2"/>
<feature type="transmembrane region" description="Helical" evidence="1">
    <location>
        <begin position="142"/>
        <end position="164"/>
    </location>
</feature>
<dbReference type="GO" id="GO:0005886">
    <property type="term" value="C:plasma membrane"/>
    <property type="evidence" value="ECO:0007669"/>
    <property type="project" value="UniProtKB-SubCell"/>
</dbReference>
<feature type="transmembrane region" description="Helical" evidence="1">
    <location>
        <begin position="12"/>
        <end position="34"/>
    </location>
</feature>
<feature type="transmembrane region" description="Helical" evidence="1">
    <location>
        <begin position="742"/>
        <end position="764"/>
    </location>
</feature>
<name>A0A7W6MZP2_9BACT</name>
<dbReference type="InterPro" id="IPR019196">
    <property type="entry name" value="ABC_transp_unknown"/>
</dbReference>
<evidence type="ECO:0000313" key="3">
    <source>
        <dbReference type="EMBL" id="MBB4027377.1"/>
    </source>
</evidence>
<dbReference type="GO" id="GO:0140359">
    <property type="term" value="F:ABC-type transporter activity"/>
    <property type="evidence" value="ECO:0007669"/>
    <property type="project" value="InterPro"/>
</dbReference>
<feature type="transmembrane region" description="Helical" evidence="1">
    <location>
        <begin position="171"/>
        <end position="192"/>
    </location>
</feature>
<feature type="domain" description="ABC-type uncharacterised transport system" evidence="2">
    <location>
        <begin position="452"/>
        <end position="690"/>
    </location>
</feature>
<dbReference type="GeneID" id="93102945"/>
<comment type="caution">
    <text evidence="3">The sequence shown here is derived from an EMBL/GenBank/DDBJ whole genome shotgun (WGS) entry which is preliminary data.</text>
</comment>
<organism evidence="3 4">
    <name type="scientific">Butyricimonas faecihominis</name>
    <dbReference type="NCBI Taxonomy" id="1472416"/>
    <lineage>
        <taxon>Bacteria</taxon>
        <taxon>Pseudomonadati</taxon>
        <taxon>Bacteroidota</taxon>
        <taxon>Bacteroidia</taxon>
        <taxon>Bacteroidales</taxon>
        <taxon>Odoribacteraceae</taxon>
        <taxon>Butyricimonas</taxon>
    </lineage>
</organism>
<keyword evidence="1" id="KW-0812">Transmembrane</keyword>
<dbReference type="RefSeq" id="WP_124316211.1">
    <property type="nucleotide sequence ID" value="NZ_AP028155.1"/>
</dbReference>
<keyword evidence="1" id="KW-0472">Membrane</keyword>
<dbReference type="Pfam" id="PF09822">
    <property type="entry name" value="ABC_transp_aux"/>
    <property type="match status" value="1"/>
</dbReference>
<feature type="transmembrane region" description="Helical" evidence="1">
    <location>
        <begin position="228"/>
        <end position="246"/>
    </location>
</feature>
<feature type="transmembrane region" description="Helical" evidence="1">
    <location>
        <begin position="114"/>
        <end position="136"/>
    </location>
</feature>
<proteinExistence type="predicted"/>
<dbReference type="EMBL" id="JACIES010000009">
    <property type="protein sequence ID" value="MBB4027377.1"/>
    <property type="molecule type" value="Genomic_DNA"/>
</dbReference>
<protein>
    <submittedName>
        <fullName evidence="3">ABC-2 type transport system permease protein</fullName>
    </submittedName>
</protein>
<keyword evidence="4" id="KW-1185">Reference proteome</keyword>
<dbReference type="Pfam" id="PF12679">
    <property type="entry name" value="ABC2_membrane_2"/>
    <property type="match status" value="1"/>
</dbReference>
<accession>A0A7W6MZP2</accession>
<reference evidence="3 4" key="1">
    <citation type="submission" date="2020-08" db="EMBL/GenBank/DDBJ databases">
        <title>Genomic Encyclopedia of Type Strains, Phase IV (KMG-IV): sequencing the most valuable type-strain genomes for metagenomic binning, comparative biology and taxonomic classification.</title>
        <authorList>
            <person name="Goeker M."/>
        </authorList>
    </citation>
    <scope>NUCLEOTIDE SEQUENCE [LARGE SCALE GENOMIC DNA]</scope>
    <source>
        <strain evidence="3 4">DSM 105721</strain>
    </source>
</reference>